<dbReference type="EC" id="2.7.13.3" evidence="2"/>
<dbReference type="PANTHER" id="PTHR45436">
    <property type="entry name" value="SENSOR HISTIDINE KINASE YKOH"/>
    <property type="match status" value="1"/>
</dbReference>
<keyword evidence="8" id="KW-0472">Membrane</keyword>
<dbReference type="PANTHER" id="PTHR45436:SF1">
    <property type="entry name" value="SENSOR PROTEIN QSEC"/>
    <property type="match status" value="1"/>
</dbReference>
<dbReference type="Pfam" id="PF08521">
    <property type="entry name" value="2CSK_N"/>
    <property type="match status" value="1"/>
</dbReference>
<organism evidence="10 11">
    <name type="scientific">Brevundimonas staleyi</name>
    <dbReference type="NCBI Taxonomy" id="74326"/>
    <lineage>
        <taxon>Bacteria</taxon>
        <taxon>Pseudomonadati</taxon>
        <taxon>Pseudomonadota</taxon>
        <taxon>Alphaproteobacteria</taxon>
        <taxon>Caulobacterales</taxon>
        <taxon>Caulobacteraceae</taxon>
        <taxon>Brevundimonas</taxon>
    </lineage>
</organism>
<dbReference type="SUPFAM" id="SSF47384">
    <property type="entry name" value="Homodimeric domain of signal transducing histidine kinase"/>
    <property type="match status" value="1"/>
</dbReference>
<dbReference type="InterPro" id="IPR005467">
    <property type="entry name" value="His_kinase_dom"/>
</dbReference>
<reference evidence="11" key="1">
    <citation type="journal article" date="2019" name="Int. J. Syst. Evol. Microbiol.">
        <title>The Global Catalogue of Microorganisms (GCM) 10K type strain sequencing project: providing services to taxonomists for standard genome sequencing and annotation.</title>
        <authorList>
            <consortium name="The Broad Institute Genomics Platform"/>
            <consortium name="The Broad Institute Genome Sequencing Center for Infectious Disease"/>
            <person name="Wu L."/>
            <person name="Ma J."/>
        </authorList>
    </citation>
    <scope>NUCLEOTIDE SEQUENCE [LARGE SCALE GENOMIC DNA]</scope>
    <source>
        <strain evidence="11">JCM 12125</strain>
    </source>
</reference>
<evidence type="ECO:0000256" key="6">
    <source>
        <dbReference type="ARBA" id="ARBA00022777"/>
    </source>
</evidence>
<evidence type="ECO:0000256" key="8">
    <source>
        <dbReference type="SAM" id="Phobius"/>
    </source>
</evidence>
<evidence type="ECO:0000256" key="2">
    <source>
        <dbReference type="ARBA" id="ARBA00012438"/>
    </source>
</evidence>
<dbReference type="SMART" id="SM00387">
    <property type="entry name" value="HATPase_c"/>
    <property type="match status" value="1"/>
</dbReference>
<dbReference type="InterPro" id="IPR003661">
    <property type="entry name" value="HisK_dim/P_dom"/>
</dbReference>
<evidence type="ECO:0000256" key="7">
    <source>
        <dbReference type="ARBA" id="ARBA00022989"/>
    </source>
</evidence>
<evidence type="ECO:0000313" key="10">
    <source>
        <dbReference type="EMBL" id="MFC5346191.1"/>
    </source>
</evidence>
<dbReference type="InterPro" id="IPR003594">
    <property type="entry name" value="HATPase_dom"/>
</dbReference>
<dbReference type="GO" id="GO:0016301">
    <property type="term" value="F:kinase activity"/>
    <property type="evidence" value="ECO:0007669"/>
    <property type="project" value="UniProtKB-KW"/>
</dbReference>
<keyword evidence="7 8" id="KW-1133">Transmembrane helix</keyword>
<dbReference type="InterPro" id="IPR013727">
    <property type="entry name" value="2CSK_N"/>
</dbReference>
<dbReference type="Proteomes" id="UP001596152">
    <property type="component" value="Unassembled WGS sequence"/>
</dbReference>
<keyword evidence="6 10" id="KW-0418">Kinase</keyword>
<dbReference type="InterPro" id="IPR050428">
    <property type="entry name" value="TCS_sensor_his_kinase"/>
</dbReference>
<evidence type="ECO:0000256" key="5">
    <source>
        <dbReference type="ARBA" id="ARBA00022692"/>
    </source>
</evidence>
<feature type="domain" description="Histidine kinase" evidence="9">
    <location>
        <begin position="246"/>
        <end position="457"/>
    </location>
</feature>
<dbReference type="CDD" id="cd00082">
    <property type="entry name" value="HisKA"/>
    <property type="match status" value="1"/>
</dbReference>
<name>A0ABW0FY70_9CAUL</name>
<comment type="catalytic activity">
    <reaction evidence="1">
        <text>ATP + protein L-histidine = ADP + protein N-phospho-L-histidine.</text>
        <dbReference type="EC" id="2.7.13.3"/>
    </reaction>
</comment>
<dbReference type="Pfam" id="PF02518">
    <property type="entry name" value="HATPase_c"/>
    <property type="match status" value="1"/>
</dbReference>
<accession>A0ABW0FY70</accession>
<dbReference type="Pfam" id="PF00512">
    <property type="entry name" value="HisKA"/>
    <property type="match status" value="1"/>
</dbReference>
<sequence>MSRARPRLVTRLLIAQIVPLAVLAIALAAGGAMVANRVVERTSDRLLAGSVTAILQQVGAREGRATAVFSPWALGLLDGPERDAVFYSVHQGRVLITGYGDLTTPTPPAPNDLTFRYGRMKGMPVRIAEATVLVPGVREPVTVAVAQTLDSRKATTQELLLGLIGLPVALVLAAALLIWPAILWGLSPLRRLVRRLTDQSASRRADYTPVSVERLPQELSPVVLAFNGLIGNLEASATALERFAADASHQLRTPLSVITANLALLAAPGMKASDRRLLVSDSRDAASRLHLVLRQLLALARAEAAIASGKADLVEVAAGVVRDATAAFPEAVVRFRAPDRPVLVRGDSTLIGEMLNNLVRNAIQYGGPPVVIRVGQGGADQRPRVVVWDHGEGLPEAELPRLEERFYRGRRSAGTTGAGLGLAIVRSIAEALSIEVTIGNRSRRPGLSARLLFQKASGLTPP</sequence>
<comment type="caution">
    <text evidence="10">The sequence shown here is derived from an EMBL/GenBank/DDBJ whole genome shotgun (WGS) entry which is preliminary data.</text>
</comment>
<dbReference type="Gene3D" id="1.10.287.130">
    <property type="match status" value="1"/>
</dbReference>
<keyword evidence="5 8" id="KW-0812">Transmembrane</keyword>
<dbReference type="InterPro" id="IPR036097">
    <property type="entry name" value="HisK_dim/P_sf"/>
</dbReference>
<dbReference type="Gene3D" id="3.30.565.10">
    <property type="entry name" value="Histidine kinase-like ATPase, C-terminal domain"/>
    <property type="match status" value="1"/>
</dbReference>
<evidence type="ECO:0000256" key="4">
    <source>
        <dbReference type="ARBA" id="ARBA00022679"/>
    </source>
</evidence>
<evidence type="ECO:0000259" key="9">
    <source>
        <dbReference type="PROSITE" id="PS50109"/>
    </source>
</evidence>
<keyword evidence="11" id="KW-1185">Reference proteome</keyword>
<protein>
    <recommendedName>
        <fullName evidence="2">histidine kinase</fullName>
        <ecNumber evidence="2">2.7.13.3</ecNumber>
    </recommendedName>
</protein>
<dbReference type="CDD" id="cd00075">
    <property type="entry name" value="HATPase"/>
    <property type="match status" value="1"/>
</dbReference>
<evidence type="ECO:0000256" key="3">
    <source>
        <dbReference type="ARBA" id="ARBA00022553"/>
    </source>
</evidence>
<keyword evidence="3" id="KW-0597">Phosphoprotein</keyword>
<keyword evidence="4" id="KW-0808">Transferase</keyword>
<dbReference type="SMART" id="SM00388">
    <property type="entry name" value="HisKA"/>
    <property type="match status" value="1"/>
</dbReference>
<dbReference type="SUPFAM" id="SSF55874">
    <property type="entry name" value="ATPase domain of HSP90 chaperone/DNA topoisomerase II/histidine kinase"/>
    <property type="match status" value="1"/>
</dbReference>
<evidence type="ECO:0000313" key="11">
    <source>
        <dbReference type="Proteomes" id="UP001596152"/>
    </source>
</evidence>
<dbReference type="PROSITE" id="PS50109">
    <property type="entry name" value="HIS_KIN"/>
    <property type="match status" value="1"/>
</dbReference>
<dbReference type="EMBL" id="JBHSLF010000056">
    <property type="protein sequence ID" value="MFC5346191.1"/>
    <property type="molecule type" value="Genomic_DNA"/>
</dbReference>
<gene>
    <name evidence="10" type="ORF">ACFPIE_19930</name>
</gene>
<evidence type="ECO:0000256" key="1">
    <source>
        <dbReference type="ARBA" id="ARBA00000085"/>
    </source>
</evidence>
<feature type="transmembrane region" description="Helical" evidence="8">
    <location>
        <begin position="159"/>
        <end position="186"/>
    </location>
</feature>
<dbReference type="InterPro" id="IPR036890">
    <property type="entry name" value="HATPase_C_sf"/>
</dbReference>
<dbReference type="RefSeq" id="WP_374036707.1">
    <property type="nucleotide sequence ID" value="NZ_CP169082.1"/>
</dbReference>
<proteinExistence type="predicted"/>